<evidence type="ECO:0000256" key="2">
    <source>
        <dbReference type="ARBA" id="ARBA00022695"/>
    </source>
</evidence>
<evidence type="ECO:0000256" key="5">
    <source>
        <dbReference type="ARBA" id="ARBA00022801"/>
    </source>
</evidence>
<dbReference type="InterPro" id="IPR012337">
    <property type="entry name" value="RNaseH-like_sf"/>
</dbReference>
<evidence type="ECO:0000256" key="1">
    <source>
        <dbReference type="ARBA" id="ARBA00022679"/>
    </source>
</evidence>
<dbReference type="InterPro" id="IPR041373">
    <property type="entry name" value="RT_RNaseH"/>
</dbReference>
<reference evidence="8" key="1">
    <citation type="journal article" date="2013" name="Genome Biol.">
        <title>Reference genomes and transcriptomes of Nicotiana sylvestris and Nicotiana tomentosiformis.</title>
        <authorList>
            <person name="Sierro N."/>
            <person name="Battey J.N."/>
            <person name="Ouadi S."/>
            <person name="Bovet L."/>
            <person name="Goepfert S."/>
            <person name="Bakaher N."/>
            <person name="Peitsch M.C."/>
            <person name="Ivanov N.V."/>
        </authorList>
    </citation>
    <scope>NUCLEOTIDE SEQUENCE [LARGE SCALE GENOMIC DNA]</scope>
</reference>
<dbReference type="Gene3D" id="3.30.420.10">
    <property type="entry name" value="Ribonuclease H-like superfamily/Ribonuclease H"/>
    <property type="match status" value="1"/>
</dbReference>
<evidence type="ECO:0000259" key="7">
    <source>
        <dbReference type="PROSITE" id="PS50994"/>
    </source>
</evidence>
<dbReference type="PANTHER" id="PTHR37984:SF5">
    <property type="entry name" value="PROTEIN NYNRIN-LIKE"/>
    <property type="match status" value="1"/>
</dbReference>
<evidence type="ECO:0000256" key="4">
    <source>
        <dbReference type="ARBA" id="ARBA00022759"/>
    </source>
</evidence>
<feature type="domain" description="Integrase catalytic" evidence="7">
    <location>
        <begin position="268"/>
        <end position="376"/>
    </location>
</feature>
<protein>
    <submittedName>
        <fullName evidence="9">Uncharacterized protein LOC104220869</fullName>
    </submittedName>
</protein>
<dbReference type="GO" id="GO:0015074">
    <property type="term" value="P:DNA integration"/>
    <property type="evidence" value="ECO:0007669"/>
    <property type="project" value="InterPro"/>
</dbReference>
<dbReference type="SUPFAM" id="SSF56672">
    <property type="entry name" value="DNA/RNA polymerases"/>
    <property type="match status" value="1"/>
</dbReference>
<dbReference type="SUPFAM" id="SSF53098">
    <property type="entry name" value="Ribonuclease H-like"/>
    <property type="match status" value="1"/>
</dbReference>
<dbReference type="GO" id="GO:0003964">
    <property type="term" value="F:RNA-directed DNA polymerase activity"/>
    <property type="evidence" value="ECO:0007669"/>
    <property type="project" value="UniProtKB-KW"/>
</dbReference>
<keyword evidence="2" id="KW-0548">Nucleotidyltransferase</keyword>
<dbReference type="RefSeq" id="XP_009770134.1">
    <property type="nucleotide sequence ID" value="XM_009771832.1"/>
</dbReference>
<organism evidence="8 9">
    <name type="scientific">Nicotiana sylvestris</name>
    <name type="common">Wood tobacco</name>
    <name type="synonym">South American tobacco</name>
    <dbReference type="NCBI Taxonomy" id="4096"/>
    <lineage>
        <taxon>Eukaryota</taxon>
        <taxon>Viridiplantae</taxon>
        <taxon>Streptophyta</taxon>
        <taxon>Embryophyta</taxon>
        <taxon>Tracheophyta</taxon>
        <taxon>Spermatophyta</taxon>
        <taxon>Magnoliopsida</taxon>
        <taxon>eudicotyledons</taxon>
        <taxon>Gunneridae</taxon>
        <taxon>Pentapetalae</taxon>
        <taxon>asterids</taxon>
        <taxon>lamiids</taxon>
        <taxon>Solanales</taxon>
        <taxon>Solanaceae</taxon>
        <taxon>Nicotianoideae</taxon>
        <taxon>Nicotianeae</taxon>
        <taxon>Nicotiana</taxon>
    </lineage>
</organism>
<dbReference type="InterPro" id="IPR036397">
    <property type="entry name" value="RNaseH_sf"/>
</dbReference>
<keyword evidence="4" id="KW-0255">Endonuclease</keyword>
<reference evidence="9" key="2">
    <citation type="submission" date="2025-08" db="UniProtKB">
        <authorList>
            <consortium name="RefSeq"/>
        </authorList>
    </citation>
    <scope>IDENTIFICATION</scope>
    <source>
        <tissue evidence="9">Leaf</tissue>
    </source>
</reference>
<keyword evidence="3" id="KW-0540">Nuclease</keyword>
<dbReference type="Gene3D" id="3.30.70.270">
    <property type="match status" value="1"/>
</dbReference>
<accession>A0A1U7W661</accession>
<dbReference type="InterPro" id="IPR043502">
    <property type="entry name" value="DNA/RNA_pol_sf"/>
</dbReference>
<dbReference type="STRING" id="4096.A0A1U7W661"/>
<dbReference type="Pfam" id="PF17917">
    <property type="entry name" value="RT_RNaseH"/>
    <property type="match status" value="1"/>
</dbReference>
<dbReference type="PANTHER" id="PTHR37984">
    <property type="entry name" value="PROTEIN CBG26694"/>
    <property type="match status" value="1"/>
</dbReference>
<dbReference type="Proteomes" id="UP000189701">
    <property type="component" value="Unplaced"/>
</dbReference>
<proteinExistence type="predicted"/>
<sequence length="416" mass="48530">MVEDIMEVFMNDLSIVGDSFKDCLHNLKRVLKRCVETNLVLNCEKCHFMVQEGIVLGRRVSKKWIEVDHAKFDVIEKLPAPTLVKEVRNFVGRARFTGGAVLGQRKEKIMHPIYYTSRTLSGAQLNYMVTEKEMFVVVFSFDKFRYLIAKKEPKPSLIRWVLLLQEFDLEIPDRKGTDNQVADHLSRLEGAEKRTEVEDIIETFPEEQLLVVTMGEAPWYADIANYLACDIIPHDLSSIQKKNFYRDCRAYYWDEPLLFKICVDNMIRQCIPEQDQLLFCRLAMLRYMVDTLEEFGQKQCSYVNKYILVVVDYVSKWVEAVALPTNDAKGVTSFLKKNIFIRFVNPRAIISDGGSHFCNRAFARLLEKYGVHHKACHLPVELEYKALWALQQLNLDMETAVTSRNTRLHELKEFRF</sequence>
<dbReference type="GO" id="GO:0004519">
    <property type="term" value="F:endonuclease activity"/>
    <property type="evidence" value="ECO:0007669"/>
    <property type="project" value="UniProtKB-KW"/>
</dbReference>
<dbReference type="PROSITE" id="PS50994">
    <property type="entry name" value="INTEGRASE"/>
    <property type="match status" value="1"/>
</dbReference>
<dbReference type="OrthoDB" id="10055717at2759"/>
<dbReference type="eggNOG" id="KOG0017">
    <property type="taxonomic scope" value="Eukaryota"/>
</dbReference>
<dbReference type="GO" id="GO:0003676">
    <property type="term" value="F:nucleic acid binding"/>
    <property type="evidence" value="ECO:0007669"/>
    <property type="project" value="InterPro"/>
</dbReference>
<dbReference type="InterPro" id="IPR001584">
    <property type="entry name" value="Integrase_cat-core"/>
</dbReference>
<keyword evidence="1" id="KW-0808">Transferase</keyword>
<name>A0A1U7W661_NICSY</name>
<keyword evidence="6" id="KW-0695">RNA-directed DNA polymerase</keyword>
<dbReference type="Pfam" id="PF00665">
    <property type="entry name" value="rve"/>
    <property type="match status" value="1"/>
</dbReference>
<evidence type="ECO:0000256" key="3">
    <source>
        <dbReference type="ARBA" id="ARBA00022722"/>
    </source>
</evidence>
<keyword evidence="8" id="KW-1185">Reference proteome</keyword>
<gene>
    <name evidence="9" type="primary">LOC104220869</name>
</gene>
<dbReference type="InterPro" id="IPR043128">
    <property type="entry name" value="Rev_trsase/Diguanyl_cyclase"/>
</dbReference>
<evidence type="ECO:0000313" key="8">
    <source>
        <dbReference type="Proteomes" id="UP000189701"/>
    </source>
</evidence>
<evidence type="ECO:0000313" key="9">
    <source>
        <dbReference type="RefSeq" id="XP_009770134.1"/>
    </source>
</evidence>
<dbReference type="AlphaFoldDB" id="A0A1U7W661"/>
<evidence type="ECO:0000256" key="6">
    <source>
        <dbReference type="ARBA" id="ARBA00022918"/>
    </source>
</evidence>
<dbReference type="InterPro" id="IPR050951">
    <property type="entry name" value="Retrovirus_Pol_polyprotein"/>
</dbReference>
<dbReference type="GO" id="GO:0016787">
    <property type="term" value="F:hydrolase activity"/>
    <property type="evidence" value="ECO:0007669"/>
    <property type="project" value="UniProtKB-KW"/>
</dbReference>
<dbReference type="CDD" id="cd09274">
    <property type="entry name" value="RNase_HI_RT_Ty3"/>
    <property type="match status" value="1"/>
</dbReference>
<keyword evidence="5" id="KW-0378">Hydrolase</keyword>